<dbReference type="Gene3D" id="1.25.40.180">
    <property type="match status" value="1"/>
</dbReference>
<evidence type="ECO:0000313" key="11">
    <source>
        <dbReference type="EMBL" id="KAJ2798316.1"/>
    </source>
</evidence>
<dbReference type="InterPro" id="IPR044123">
    <property type="entry name" value="W2_eIF2B_epsilon"/>
</dbReference>
<evidence type="ECO:0000256" key="5">
    <source>
        <dbReference type="ARBA" id="ARBA00022917"/>
    </source>
</evidence>
<keyword evidence="3" id="KW-0963">Cytoplasm</keyword>
<feature type="compositionally biased region" description="Acidic residues" evidence="9">
    <location>
        <begin position="645"/>
        <end position="669"/>
    </location>
</feature>
<dbReference type="Pfam" id="PF02020">
    <property type="entry name" value="W2"/>
    <property type="match status" value="1"/>
</dbReference>
<feature type="region of interest" description="Disordered" evidence="9">
    <location>
        <begin position="640"/>
        <end position="669"/>
    </location>
</feature>
<dbReference type="OrthoDB" id="424572at2759"/>
<dbReference type="Gene3D" id="2.160.10.10">
    <property type="entry name" value="Hexapeptide repeat proteins"/>
    <property type="match status" value="1"/>
</dbReference>
<dbReference type="Proteomes" id="UP001140094">
    <property type="component" value="Unassembled WGS sequence"/>
</dbReference>
<feature type="region of interest" description="Disordered" evidence="9">
    <location>
        <begin position="406"/>
        <end position="438"/>
    </location>
</feature>
<comment type="subunit">
    <text evidence="8">Component of the translation initiation factor 2B (eIF2B) complex which is a heterodecamer of two sets of five different subunits: alpha, beta, gamma, delta and epsilon. Subunits alpha, beta and delta comprise a regulatory subcomplex and subunits epsilon and gamma comprise a catalytic subcomplex. Within the complex, the hexameric regulatory complex resides at the center, with the two heterodimeric catalytic subcomplexes bound on opposite sides.</text>
</comment>
<dbReference type="SUPFAM" id="SSF53448">
    <property type="entry name" value="Nucleotide-diphospho-sugar transferases"/>
    <property type="match status" value="1"/>
</dbReference>
<name>A0A9W8HQP0_9FUNG</name>
<evidence type="ECO:0000313" key="12">
    <source>
        <dbReference type="Proteomes" id="UP001140094"/>
    </source>
</evidence>
<reference evidence="11" key="1">
    <citation type="submission" date="2022-07" db="EMBL/GenBank/DDBJ databases">
        <title>Phylogenomic reconstructions and comparative analyses of Kickxellomycotina fungi.</title>
        <authorList>
            <person name="Reynolds N.K."/>
            <person name="Stajich J.E."/>
            <person name="Barry K."/>
            <person name="Grigoriev I.V."/>
            <person name="Crous P."/>
            <person name="Smith M.E."/>
        </authorList>
    </citation>
    <scope>NUCLEOTIDE SEQUENCE</scope>
    <source>
        <strain evidence="11">NRRL 1565</strain>
    </source>
</reference>
<dbReference type="AlphaFoldDB" id="A0A9W8HQP0"/>
<evidence type="ECO:0000256" key="3">
    <source>
        <dbReference type="ARBA" id="ARBA00022490"/>
    </source>
</evidence>
<evidence type="ECO:0000256" key="1">
    <source>
        <dbReference type="ARBA" id="ARBA00004514"/>
    </source>
</evidence>
<accession>A0A9W8HQP0</accession>
<evidence type="ECO:0000256" key="7">
    <source>
        <dbReference type="ARBA" id="ARBA00044345"/>
    </source>
</evidence>
<dbReference type="Gene3D" id="3.90.550.10">
    <property type="entry name" value="Spore Coat Polysaccharide Biosynthesis Protein SpsA, Chain A"/>
    <property type="match status" value="1"/>
</dbReference>
<evidence type="ECO:0000256" key="4">
    <source>
        <dbReference type="ARBA" id="ARBA00022540"/>
    </source>
</evidence>
<dbReference type="PANTHER" id="PTHR45887">
    <property type="entry name" value="TRANSLATION INITIATION FACTOR EIF-2B SUBUNIT EPSILON"/>
    <property type="match status" value="1"/>
</dbReference>
<dbReference type="InterPro" id="IPR029044">
    <property type="entry name" value="Nucleotide-diphossugar_trans"/>
</dbReference>
<protein>
    <recommendedName>
        <fullName evidence="6">Translation initiation factor eIF2B subunit epsilon</fullName>
    </recommendedName>
    <alternativeName>
        <fullName evidence="7">eIF2B GDP-GTP exchange factor subunit epsilon</fullName>
    </alternativeName>
</protein>
<evidence type="ECO:0000256" key="2">
    <source>
        <dbReference type="ARBA" id="ARBA00007878"/>
    </source>
</evidence>
<gene>
    <name evidence="11" type="primary">GCD6_1</name>
    <name evidence="11" type="ORF">H4R20_004866</name>
</gene>
<evidence type="ECO:0000259" key="10">
    <source>
        <dbReference type="PROSITE" id="PS51363"/>
    </source>
</evidence>
<comment type="caution">
    <text evidence="11">The sequence shown here is derived from an EMBL/GenBank/DDBJ whole genome shotgun (WGS) entry which is preliminary data.</text>
</comment>
<dbReference type="InterPro" id="IPR051956">
    <property type="entry name" value="eIF2B_epsilon"/>
</dbReference>
<evidence type="ECO:0000256" key="6">
    <source>
        <dbReference type="ARBA" id="ARBA00044144"/>
    </source>
</evidence>
<evidence type="ECO:0000256" key="8">
    <source>
        <dbReference type="ARBA" id="ARBA00046432"/>
    </source>
</evidence>
<evidence type="ECO:0000256" key="9">
    <source>
        <dbReference type="SAM" id="MobiDB-lite"/>
    </source>
</evidence>
<feature type="domain" description="W2" evidence="10">
    <location>
        <begin position="484"/>
        <end position="654"/>
    </location>
</feature>
<dbReference type="CDD" id="cd11558">
    <property type="entry name" value="W2_eIF2B_epsilon"/>
    <property type="match status" value="1"/>
</dbReference>
<keyword evidence="4 11" id="KW-0396">Initiation factor</keyword>
<dbReference type="PROSITE" id="PS51363">
    <property type="entry name" value="W2"/>
    <property type="match status" value="1"/>
</dbReference>
<dbReference type="Pfam" id="PF25084">
    <property type="entry name" value="LbH_EIF2B"/>
    <property type="match status" value="1"/>
</dbReference>
<keyword evidence="5" id="KW-0648">Protein biosynthesis</keyword>
<dbReference type="InterPro" id="IPR056764">
    <property type="entry name" value="LbH_EIF2B3/5"/>
</dbReference>
<dbReference type="InterPro" id="IPR016024">
    <property type="entry name" value="ARM-type_fold"/>
</dbReference>
<feature type="region of interest" description="Disordered" evidence="9">
    <location>
        <begin position="345"/>
        <end position="386"/>
    </location>
</feature>
<dbReference type="GO" id="GO:0005085">
    <property type="term" value="F:guanyl-nucleotide exchange factor activity"/>
    <property type="evidence" value="ECO:0007669"/>
    <property type="project" value="InterPro"/>
</dbReference>
<comment type="subcellular location">
    <subcellularLocation>
        <location evidence="1">Cytoplasm</location>
        <location evidence="1">Cytosol</location>
    </subcellularLocation>
</comment>
<dbReference type="EMBL" id="JANBUO010001427">
    <property type="protein sequence ID" value="KAJ2798316.1"/>
    <property type="molecule type" value="Genomic_DNA"/>
</dbReference>
<dbReference type="GO" id="GO:0031369">
    <property type="term" value="F:translation initiation factor binding"/>
    <property type="evidence" value="ECO:0007669"/>
    <property type="project" value="InterPro"/>
</dbReference>
<comment type="similarity">
    <text evidence="2">Belongs to the eIF-2B gamma/epsilon subunits family.</text>
</comment>
<dbReference type="SUPFAM" id="SSF48371">
    <property type="entry name" value="ARM repeat"/>
    <property type="match status" value="1"/>
</dbReference>
<dbReference type="GO" id="GO:0003743">
    <property type="term" value="F:translation initiation factor activity"/>
    <property type="evidence" value="ECO:0007669"/>
    <property type="project" value="UniProtKB-KW"/>
</dbReference>
<sequence>MSDFILCTGVVISNMNLARMVTVHVANKKRDPNHIMTVLLQETTPAHRRKDKCDESVYFIEPSSSRLLALNSHALLPKAKNIVIQPHVITDHPEVELRADLTDTNISICSPDVLALFTENFDYHTMRRDFIHGILESDILGKTIYAHVLAGSSSLPGEHSDTASWDMASQMIYGDSFLPVSRGGYAASVTDTAAYDAISRDIIGRWAYPLCPDNGPGDGLVVYSHNRGAVYKVPSVRLDRQSRVEHHVILGAESHVSNFTSISDSVLGARCFIGEKSVVRGSYLFNDTRVGQGSLIEQSILGERVKILDNVTIERGCIIGDDVTIGPNVRIPAFTRLARRKLRRKAGSPEIMQEDSDEEDEEDSTWTESAQHDEVSPVALSAESEEQELFDKQAVGVEGVGYVWSDSPEGADAAEFGDGFGSDESDANSSSDGYSDEEDDVALRLRQLHTIGSTLEDVALLESDHEDEHLDDSDGEHDQDLVKLSPQEEFERELYLTIKRACEENLSASKSALEIKSLRMSYHRDQDDMRASVVQEIFRTIDLGSISDSTVKVLRKWAPVIKDYISDGHDQLDLMDIIERYCALEGDIDSGARCRLFVRIVYMSYQLDLLEDVAIIAWHNRAHKAGTEVDPGLLQALQPVVDGLNESDDSDEDDSEDEESESEEDGDSE</sequence>
<dbReference type="InterPro" id="IPR011004">
    <property type="entry name" value="Trimer_LpxA-like_sf"/>
</dbReference>
<feature type="compositionally biased region" description="Acidic residues" evidence="9">
    <location>
        <begin position="352"/>
        <end position="365"/>
    </location>
</feature>
<proteinExistence type="inferred from homology"/>
<dbReference type="GO" id="GO:0005851">
    <property type="term" value="C:eukaryotic translation initiation factor 2B complex"/>
    <property type="evidence" value="ECO:0007669"/>
    <property type="project" value="TreeGrafter"/>
</dbReference>
<dbReference type="PANTHER" id="PTHR45887:SF1">
    <property type="entry name" value="TRANSLATION INITIATION FACTOR EIF-2B SUBUNIT EPSILON"/>
    <property type="match status" value="1"/>
</dbReference>
<organism evidence="11 12">
    <name type="scientific">Coemansia guatemalensis</name>
    <dbReference type="NCBI Taxonomy" id="2761395"/>
    <lineage>
        <taxon>Eukaryota</taxon>
        <taxon>Fungi</taxon>
        <taxon>Fungi incertae sedis</taxon>
        <taxon>Zoopagomycota</taxon>
        <taxon>Kickxellomycotina</taxon>
        <taxon>Kickxellomycetes</taxon>
        <taxon>Kickxellales</taxon>
        <taxon>Kickxellaceae</taxon>
        <taxon>Coemansia</taxon>
    </lineage>
</organism>
<dbReference type="InterPro" id="IPR003307">
    <property type="entry name" value="W2_domain"/>
</dbReference>
<dbReference type="SUPFAM" id="SSF51161">
    <property type="entry name" value="Trimeric LpxA-like enzymes"/>
    <property type="match status" value="1"/>
</dbReference>
<keyword evidence="12" id="KW-1185">Reference proteome</keyword>